<proteinExistence type="predicted"/>
<gene>
    <name evidence="2" type="ORF">STCU_10568</name>
</gene>
<name>S9V3T4_9TRYP</name>
<feature type="compositionally biased region" description="Low complexity" evidence="1">
    <location>
        <begin position="209"/>
        <end position="223"/>
    </location>
</feature>
<dbReference type="Proteomes" id="UP000015354">
    <property type="component" value="Unassembled WGS sequence"/>
</dbReference>
<dbReference type="AlphaFoldDB" id="S9V3T4"/>
<organism evidence="2 3">
    <name type="scientific">Strigomonas culicis</name>
    <dbReference type="NCBI Taxonomy" id="28005"/>
    <lineage>
        <taxon>Eukaryota</taxon>
        <taxon>Discoba</taxon>
        <taxon>Euglenozoa</taxon>
        <taxon>Kinetoplastea</taxon>
        <taxon>Metakinetoplastina</taxon>
        <taxon>Trypanosomatida</taxon>
        <taxon>Trypanosomatidae</taxon>
        <taxon>Strigomonadinae</taxon>
        <taxon>Strigomonas</taxon>
    </lineage>
</organism>
<comment type="caution">
    <text evidence="2">The sequence shown here is derived from an EMBL/GenBank/DDBJ whole genome shotgun (WGS) entry which is preliminary data.</text>
</comment>
<keyword evidence="3" id="KW-1185">Reference proteome</keyword>
<accession>S9V3T4</accession>
<feature type="region of interest" description="Disordered" evidence="1">
    <location>
        <begin position="1"/>
        <end position="69"/>
    </location>
</feature>
<evidence type="ECO:0000313" key="3">
    <source>
        <dbReference type="Proteomes" id="UP000015354"/>
    </source>
</evidence>
<sequence length="283" mass="29368">MGCSSSVPVVTKEQRKRYAPGTSHSPAGHPHATTSAHRKLAKREAAGSAKTRASSNPPRGASAADQRAASPSLAAAGGAIPSCYGAPTLVPVHGRTVQRYGPHNGEVLLRFVPLGGTKSVVVHCPTESVAFFLQHMDRYAFTEPSRAAAPPPSYADVVRSTADSPTAAARSLPIKDDPRNYDLSPESPLRPVRAPLSPTAPESEGSAVPASATTGADPAPAAGDVDHAHGTAGEAPGETHWDVAAPPPDAQDPQDLWAEAPLPSAANHFFLPTPRYPVEFRGM</sequence>
<dbReference type="EMBL" id="ATMH01010443">
    <property type="protein sequence ID" value="EPY17515.1"/>
    <property type="molecule type" value="Genomic_DNA"/>
</dbReference>
<protein>
    <submittedName>
        <fullName evidence="2">Uncharacterized protein</fullName>
    </submittedName>
</protein>
<feature type="region of interest" description="Disordered" evidence="1">
    <location>
        <begin position="144"/>
        <end position="261"/>
    </location>
</feature>
<evidence type="ECO:0000313" key="2">
    <source>
        <dbReference type="EMBL" id="EPY17515.1"/>
    </source>
</evidence>
<reference evidence="2 3" key="1">
    <citation type="journal article" date="2013" name="PLoS ONE">
        <title>Predicting the Proteins of Angomonas deanei, Strigomonas culicis and Their Respective Endosymbionts Reveals New Aspects of the Trypanosomatidae Family.</title>
        <authorList>
            <person name="Motta M.C."/>
            <person name="Martins A.C."/>
            <person name="de Souza S.S."/>
            <person name="Catta-Preta C.M."/>
            <person name="Silva R."/>
            <person name="Klein C.C."/>
            <person name="de Almeida L.G."/>
            <person name="de Lima Cunha O."/>
            <person name="Ciapina L.P."/>
            <person name="Brocchi M."/>
            <person name="Colabardini A.C."/>
            <person name="de Araujo Lima B."/>
            <person name="Machado C.R."/>
            <person name="de Almeida Soares C.M."/>
            <person name="Probst C.M."/>
            <person name="de Menezes C.B."/>
            <person name="Thompson C.E."/>
            <person name="Bartholomeu D.C."/>
            <person name="Gradia D.F."/>
            <person name="Pavoni D.P."/>
            <person name="Grisard E.C."/>
            <person name="Fantinatti-Garboggini F."/>
            <person name="Marchini F.K."/>
            <person name="Rodrigues-Luiz G.F."/>
            <person name="Wagner G."/>
            <person name="Goldman G.H."/>
            <person name="Fietto J.L."/>
            <person name="Elias M.C."/>
            <person name="Goldman M.H."/>
            <person name="Sagot M.F."/>
            <person name="Pereira M."/>
            <person name="Stoco P.H."/>
            <person name="de Mendonca-Neto R.P."/>
            <person name="Teixeira S.M."/>
            <person name="Maciel T.E."/>
            <person name="de Oliveira Mendes T.A."/>
            <person name="Urmenyi T.P."/>
            <person name="de Souza W."/>
            <person name="Schenkman S."/>
            <person name="de Vasconcelos A.T."/>
        </authorList>
    </citation>
    <scope>NUCLEOTIDE SEQUENCE [LARGE SCALE GENOMIC DNA]</scope>
</reference>
<evidence type="ECO:0000256" key="1">
    <source>
        <dbReference type="SAM" id="MobiDB-lite"/>
    </source>
</evidence>